<comment type="subcellular location">
    <subcellularLocation>
        <location evidence="1 7">Cell membrane</location>
        <topology evidence="1 7">Multi-pass membrane protein</topology>
    </subcellularLocation>
</comment>
<feature type="domain" description="ABC transmembrane type-1" evidence="8">
    <location>
        <begin position="66"/>
        <end position="279"/>
    </location>
</feature>
<gene>
    <name evidence="9" type="ORF">BBD42_07345</name>
</gene>
<keyword evidence="2 7" id="KW-0813">Transport</keyword>
<feature type="transmembrane region" description="Helical" evidence="7">
    <location>
        <begin position="198"/>
        <end position="223"/>
    </location>
</feature>
<sequence>MNQKKALFSVIFLAPAILLFLAFFIVPVLFSGYYSMTEWDAVQKPEFIGFGNFSDLWRDADYWKSMQNTLWLVFLTLTIKIPVALILAYLISQIKRGFKFFRTVYFLPVVIAPMAIGLMFSLIYAEAGMLNKVLDAIGLSFLKQNWLSDPDIVLFAVAAPQVWQTIGLFFIILLAALQAIPKETFESAEIDGASSIRTFFSIVIPMLWDVLQVCIILGVTGALKMFDHAWAITQGGPGVASAFASVYMFMKGFGSYEFGYASAVSVTIAAYALVFTVLFKKLSSKDSLEY</sequence>
<evidence type="ECO:0000256" key="6">
    <source>
        <dbReference type="ARBA" id="ARBA00023136"/>
    </source>
</evidence>
<comment type="similarity">
    <text evidence="7">Belongs to the binding-protein-dependent transport system permease family.</text>
</comment>
<evidence type="ECO:0000256" key="1">
    <source>
        <dbReference type="ARBA" id="ARBA00004651"/>
    </source>
</evidence>
<dbReference type="InterPro" id="IPR051393">
    <property type="entry name" value="ABC_transporter_permease"/>
</dbReference>
<evidence type="ECO:0000256" key="5">
    <source>
        <dbReference type="ARBA" id="ARBA00022989"/>
    </source>
</evidence>
<proteinExistence type="inferred from homology"/>
<keyword evidence="3" id="KW-1003">Cell membrane</keyword>
<evidence type="ECO:0000313" key="9">
    <source>
        <dbReference type="EMBL" id="ANY66303.1"/>
    </source>
</evidence>
<name>A0A1B2DF07_9BACL</name>
<feature type="transmembrane region" description="Helical" evidence="7">
    <location>
        <begin position="103"/>
        <end position="125"/>
    </location>
</feature>
<evidence type="ECO:0000259" key="8">
    <source>
        <dbReference type="PROSITE" id="PS50928"/>
    </source>
</evidence>
<accession>A0A1B2DF07</accession>
<protein>
    <submittedName>
        <fullName evidence="9">Sugar ABC transporter permease</fullName>
    </submittedName>
</protein>
<keyword evidence="4 7" id="KW-0812">Transmembrane</keyword>
<dbReference type="AlphaFoldDB" id="A0A1B2DF07"/>
<keyword evidence="5 7" id="KW-1133">Transmembrane helix</keyword>
<dbReference type="GO" id="GO:0055085">
    <property type="term" value="P:transmembrane transport"/>
    <property type="evidence" value="ECO:0007669"/>
    <property type="project" value="InterPro"/>
</dbReference>
<feature type="transmembrane region" description="Helical" evidence="7">
    <location>
        <begin position="70"/>
        <end position="91"/>
    </location>
</feature>
<feature type="transmembrane region" description="Helical" evidence="7">
    <location>
        <begin position="258"/>
        <end position="279"/>
    </location>
</feature>
<dbReference type="EMBL" id="CP016808">
    <property type="protein sequence ID" value="ANY66303.1"/>
    <property type="molecule type" value="Genomic_DNA"/>
</dbReference>
<dbReference type="Pfam" id="PF00528">
    <property type="entry name" value="BPD_transp_1"/>
    <property type="match status" value="1"/>
</dbReference>
<dbReference type="PANTHER" id="PTHR30193">
    <property type="entry name" value="ABC TRANSPORTER PERMEASE PROTEIN"/>
    <property type="match status" value="1"/>
</dbReference>
<dbReference type="PANTHER" id="PTHR30193:SF37">
    <property type="entry name" value="INNER MEMBRANE ABC TRANSPORTER PERMEASE PROTEIN YCJO"/>
    <property type="match status" value="1"/>
</dbReference>
<dbReference type="GO" id="GO:0005886">
    <property type="term" value="C:plasma membrane"/>
    <property type="evidence" value="ECO:0007669"/>
    <property type="project" value="UniProtKB-SubCell"/>
</dbReference>
<evidence type="ECO:0000256" key="7">
    <source>
        <dbReference type="RuleBase" id="RU363032"/>
    </source>
</evidence>
<dbReference type="SUPFAM" id="SSF161098">
    <property type="entry name" value="MetI-like"/>
    <property type="match status" value="1"/>
</dbReference>
<evidence type="ECO:0000256" key="4">
    <source>
        <dbReference type="ARBA" id="ARBA00022692"/>
    </source>
</evidence>
<dbReference type="RefSeq" id="WP_099517671.1">
    <property type="nucleotide sequence ID" value="NZ_CP016808.1"/>
</dbReference>
<evidence type="ECO:0000256" key="2">
    <source>
        <dbReference type="ARBA" id="ARBA00022448"/>
    </source>
</evidence>
<dbReference type="InterPro" id="IPR000515">
    <property type="entry name" value="MetI-like"/>
</dbReference>
<keyword evidence="6 7" id="KW-0472">Membrane</keyword>
<feature type="transmembrane region" description="Helical" evidence="7">
    <location>
        <begin position="229"/>
        <end position="249"/>
    </location>
</feature>
<dbReference type="Gene3D" id="1.10.3720.10">
    <property type="entry name" value="MetI-like"/>
    <property type="match status" value="1"/>
</dbReference>
<feature type="transmembrane region" description="Helical" evidence="7">
    <location>
        <begin position="152"/>
        <end position="177"/>
    </location>
</feature>
<organism evidence="9">
    <name type="scientific">Paenibacillus sp. BIHB 4019</name>
    <dbReference type="NCBI Taxonomy" id="1870819"/>
    <lineage>
        <taxon>Bacteria</taxon>
        <taxon>Bacillati</taxon>
        <taxon>Bacillota</taxon>
        <taxon>Bacilli</taxon>
        <taxon>Bacillales</taxon>
        <taxon>Paenibacillaceae</taxon>
        <taxon>Paenibacillus</taxon>
    </lineage>
</organism>
<reference evidence="9" key="1">
    <citation type="submission" date="2016-08" db="EMBL/GenBank/DDBJ databases">
        <title>Complete Genome Seqeunce of Paenibacillus sp. BIHB 4019 from tea rhizoplane.</title>
        <authorList>
            <person name="Thakur R."/>
            <person name="Swarnkar M.K."/>
            <person name="Gulati A."/>
        </authorList>
    </citation>
    <scope>NUCLEOTIDE SEQUENCE [LARGE SCALE GENOMIC DNA]</scope>
    <source>
        <strain evidence="9">BIHB4019</strain>
    </source>
</reference>
<evidence type="ECO:0000256" key="3">
    <source>
        <dbReference type="ARBA" id="ARBA00022475"/>
    </source>
</evidence>
<dbReference type="InterPro" id="IPR035906">
    <property type="entry name" value="MetI-like_sf"/>
</dbReference>
<dbReference type="CDD" id="cd06261">
    <property type="entry name" value="TM_PBP2"/>
    <property type="match status" value="1"/>
</dbReference>
<feature type="transmembrane region" description="Helical" evidence="7">
    <location>
        <begin position="7"/>
        <end position="30"/>
    </location>
</feature>
<dbReference type="PROSITE" id="PS50928">
    <property type="entry name" value="ABC_TM1"/>
    <property type="match status" value="1"/>
</dbReference>